<dbReference type="Proteomes" id="UP000222054">
    <property type="component" value="Unassembled WGS sequence"/>
</dbReference>
<evidence type="ECO:0000313" key="5">
    <source>
        <dbReference type="EMBL" id="PGM95650.1"/>
    </source>
</evidence>
<dbReference type="InterPro" id="IPR010310">
    <property type="entry name" value="T7SS_ESAT-6-like"/>
</dbReference>
<comment type="caution">
    <text evidence="3">The sequence shown here is derived from an EMBL/GenBank/DDBJ whole genome shotgun (WGS) entry which is preliminary data.</text>
</comment>
<comment type="similarity">
    <text evidence="1">Belongs to the WXG100 family.</text>
</comment>
<dbReference type="Gene3D" id="1.10.287.850">
    <property type="entry name" value="HP0062-like domain"/>
    <property type="match status" value="1"/>
</dbReference>
<dbReference type="EMBL" id="NVLK01000043">
    <property type="protein sequence ID" value="PEC20453.1"/>
    <property type="molecule type" value="Genomic_DNA"/>
</dbReference>
<evidence type="ECO:0000313" key="6">
    <source>
        <dbReference type="Proteomes" id="UP000190906"/>
    </source>
</evidence>
<accession>A0A1S9UI79</accession>
<name>A0A1S9UI79_BACCE</name>
<dbReference type="Pfam" id="PF06013">
    <property type="entry name" value="WXG100"/>
    <property type="match status" value="1"/>
</dbReference>
<dbReference type="Proteomes" id="UP000190906">
    <property type="component" value="Unassembled WGS sequence"/>
</dbReference>
<dbReference type="EMBL" id="NUHO01000029">
    <property type="protein sequence ID" value="PGM95650.1"/>
    <property type="molecule type" value="Genomic_DNA"/>
</dbReference>
<dbReference type="InterPro" id="IPR036689">
    <property type="entry name" value="ESAT-6-like_sf"/>
</dbReference>
<gene>
    <name evidence="3" type="ORF">BW892_21190</name>
    <name evidence="2" type="ORF">BW897_27650</name>
    <name evidence="5" type="ORF">CN958_07590</name>
    <name evidence="4" type="ORF">COM96_19715</name>
</gene>
<sequence length="90" mass="10129">MTQIKITPEQLDQIAGRFTNAAAEAQQQINNLGNDIESLNGQWSGATQDKFRANFSDARQEMLKYIPILEHISADLKNIATNFRNADNSY</sequence>
<reference evidence="6 7" key="1">
    <citation type="submission" date="2017-01" db="EMBL/GenBank/DDBJ databases">
        <title>Bacillus cereus isolates.</title>
        <authorList>
            <person name="Beno S.M."/>
        </authorList>
    </citation>
    <scope>NUCLEOTIDE SEQUENCE [LARGE SCALE GENOMIC DNA]</scope>
    <source>
        <strain evidence="2 6">FSL H8-0485</strain>
        <strain evidence="3 7">FSL M7-1219</strain>
    </source>
</reference>
<reference evidence="8 9" key="2">
    <citation type="submission" date="2017-09" db="EMBL/GenBank/DDBJ databases">
        <title>Large-scale bioinformatics analysis of Bacillus genomes uncovers conserved roles of natural products in bacterial physiology.</title>
        <authorList>
            <consortium name="Agbiome Team Llc"/>
            <person name="Bleich R.M."/>
            <person name="Grubbs K.J."/>
            <person name="Santa Maria K.C."/>
            <person name="Allen S.E."/>
            <person name="Farag S."/>
            <person name="Shank E.A."/>
            <person name="Bowers A."/>
        </authorList>
    </citation>
    <scope>NUCLEOTIDE SEQUENCE [LARGE SCALE GENOMIC DNA]</scope>
    <source>
        <strain evidence="5 9">AFS053130</strain>
        <strain evidence="4 8">AFS096845</strain>
    </source>
</reference>
<dbReference type="Proteomes" id="UP000191124">
    <property type="component" value="Unassembled WGS sequence"/>
</dbReference>
<dbReference type="Proteomes" id="UP000220006">
    <property type="component" value="Unassembled WGS sequence"/>
</dbReference>
<dbReference type="AlphaFoldDB" id="A0A1S9UI79"/>
<dbReference type="EMBL" id="MUAJ01000046">
    <property type="protein sequence ID" value="OOR09472.1"/>
    <property type="molecule type" value="Genomic_DNA"/>
</dbReference>
<evidence type="ECO:0000313" key="8">
    <source>
        <dbReference type="Proteomes" id="UP000220006"/>
    </source>
</evidence>
<evidence type="ECO:0000313" key="9">
    <source>
        <dbReference type="Proteomes" id="UP000222054"/>
    </source>
</evidence>
<evidence type="ECO:0000313" key="4">
    <source>
        <dbReference type="EMBL" id="PEC20453.1"/>
    </source>
</evidence>
<evidence type="ECO:0000256" key="1">
    <source>
        <dbReference type="RuleBase" id="RU362001"/>
    </source>
</evidence>
<evidence type="ECO:0000313" key="2">
    <source>
        <dbReference type="EMBL" id="OOR09472.1"/>
    </source>
</evidence>
<evidence type="ECO:0000313" key="7">
    <source>
        <dbReference type="Proteomes" id="UP000191124"/>
    </source>
</evidence>
<dbReference type="EMBL" id="MUAL01000055">
    <property type="protein sequence ID" value="OOR21939.1"/>
    <property type="molecule type" value="Genomic_DNA"/>
</dbReference>
<dbReference type="SUPFAM" id="SSF140453">
    <property type="entry name" value="EsxAB dimer-like"/>
    <property type="match status" value="1"/>
</dbReference>
<proteinExistence type="inferred from homology"/>
<dbReference type="RefSeq" id="WP_002158043.1">
    <property type="nucleotide sequence ID" value="NZ_MUAJ01000046.1"/>
</dbReference>
<protein>
    <recommendedName>
        <fullName evidence="1">ESAT-6-like protein</fullName>
    </recommendedName>
</protein>
<dbReference type="NCBIfam" id="TIGR03930">
    <property type="entry name" value="WXG100_ESAT6"/>
    <property type="match status" value="1"/>
</dbReference>
<evidence type="ECO:0000313" key="3">
    <source>
        <dbReference type="EMBL" id="OOR21939.1"/>
    </source>
</evidence>
<organism evidence="3 7">
    <name type="scientific">Bacillus cereus</name>
    <dbReference type="NCBI Taxonomy" id="1396"/>
    <lineage>
        <taxon>Bacteria</taxon>
        <taxon>Bacillati</taxon>
        <taxon>Bacillota</taxon>
        <taxon>Bacilli</taxon>
        <taxon>Bacillales</taxon>
        <taxon>Bacillaceae</taxon>
        <taxon>Bacillus</taxon>
        <taxon>Bacillus cereus group</taxon>
    </lineage>
</organism>